<accession>A0A914PHI8</accession>
<dbReference type="GO" id="GO:0003924">
    <property type="term" value="F:GTPase activity"/>
    <property type="evidence" value="ECO:0007669"/>
    <property type="project" value="InterPro"/>
</dbReference>
<dbReference type="GO" id="GO:0016020">
    <property type="term" value="C:membrane"/>
    <property type="evidence" value="ECO:0007669"/>
    <property type="project" value="TreeGrafter"/>
</dbReference>
<dbReference type="Pfam" id="PF01031">
    <property type="entry name" value="Dynamin_M"/>
    <property type="match status" value="1"/>
</dbReference>
<evidence type="ECO:0000313" key="3">
    <source>
        <dbReference type="WBParaSite" id="PDA_v2.g151.t1"/>
    </source>
</evidence>
<dbReference type="InterPro" id="IPR003130">
    <property type="entry name" value="GED"/>
</dbReference>
<evidence type="ECO:0000259" key="1">
    <source>
        <dbReference type="PROSITE" id="PS51388"/>
    </source>
</evidence>
<dbReference type="WBParaSite" id="PDA_v2.g151.t1">
    <property type="protein sequence ID" value="PDA_v2.g151.t1"/>
    <property type="gene ID" value="PDA_v2.g151"/>
</dbReference>
<reference evidence="3" key="1">
    <citation type="submission" date="2022-11" db="UniProtKB">
        <authorList>
            <consortium name="WormBaseParasite"/>
        </authorList>
    </citation>
    <scope>IDENTIFICATION</scope>
</reference>
<keyword evidence="2" id="KW-1185">Reference proteome</keyword>
<dbReference type="GO" id="GO:0000266">
    <property type="term" value="P:mitochondrial fission"/>
    <property type="evidence" value="ECO:0007669"/>
    <property type="project" value="TreeGrafter"/>
</dbReference>
<dbReference type="InterPro" id="IPR000375">
    <property type="entry name" value="Dynamin_stalk"/>
</dbReference>
<dbReference type="AlphaFoldDB" id="A0A914PHI8"/>
<dbReference type="GO" id="GO:0008017">
    <property type="term" value="F:microtubule binding"/>
    <property type="evidence" value="ECO:0007669"/>
    <property type="project" value="TreeGrafter"/>
</dbReference>
<dbReference type="PANTHER" id="PTHR11566">
    <property type="entry name" value="DYNAMIN"/>
    <property type="match status" value="1"/>
</dbReference>
<dbReference type="Gene3D" id="1.20.120.1240">
    <property type="entry name" value="Dynamin, middle domain"/>
    <property type="match status" value="1"/>
</dbReference>
<dbReference type="InterPro" id="IPR022812">
    <property type="entry name" value="Dynamin"/>
</dbReference>
<protein>
    <submittedName>
        <fullName evidence="3">GED domain-containing protein</fullName>
    </submittedName>
</protein>
<feature type="domain" description="GED" evidence="1">
    <location>
        <begin position="143"/>
        <end position="234"/>
    </location>
</feature>
<proteinExistence type="predicted"/>
<dbReference type="GO" id="GO:0005525">
    <property type="term" value="F:GTP binding"/>
    <property type="evidence" value="ECO:0007669"/>
    <property type="project" value="InterPro"/>
</dbReference>
<dbReference type="InterPro" id="IPR020850">
    <property type="entry name" value="GED_dom"/>
</dbReference>
<dbReference type="SMART" id="SM00302">
    <property type="entry name" value="GED"/>
    <property type="match status" value="1"/>
</dbReference>
<dbReference type="Proteomes" id="UP000887578">
    <property type="component" value="Unplaced"/>
</dbReference>
<dbReference type="PANTHER" id="PTHR11566:SF21">
    <property type="entry name" value="DYNAMIN RELATED PROTEIN 1, ISOFORM A"/>
    <property type="match status" value="1"/>
</dbReference>
<organism evidence="2 3">
    <name type="scientific">Panagrolaimus davidi</name>
    <dbReference type="NCBI Taxonomy" id="227884"/>
    <lineage>
        <taxon>Eukaryota</taxon>
        <taxon>Metazoa</taxon>
        <taxon>Ecdysozoa</taxon>
        <taxon>Nematoda</taxon>
        <taxon>Chromadorea</taxon>
        <taxon>Rhabditida</taxon>
        <taxon>Tylenchina</taxon>
        <taxon>Panagrolaimomorpha</taxon>
        <taxon>Panagrolaimoidea</taxon>
        <taxon>Panagrolaimidae</taxon>
        <taxon>Panagrolaimus</taxon>
    </lineage>
</organism>
<dbReference type="GO" id="GO:0006897">
    <property type="term" value="P:endocytosis"/>
    <property type="evidence" value="ECO:0007669"/>
    <property type="project" value="TreeGrafter"/>
</dbReference>
<dbReference type="GO" id="GO:0016559">
    <property type="term" value="P:peroxisome fission"/>
    <property type="evidence" value="ECO:0007669"/>
    <property type="project" value="TreeGrafter"/>
</dbReference>
<sequence length="234" mass="27299">MFIPEQSFDALIKMQMERFKEPMLNCVDRVSEELIRMIQNCGDKVQQEMKRFPLLFDHIHKIVSTMIITKTEETADFVKQLLDNELAFINTRHPEFIKSAELLKALGEDPDHALQQLRKGSGDAKSKLTNYRGNLTSHEKRDYLIIERLIDQYFHIAQNSIKDRVPKAIMNCLVNYIFEHLHSELMAGLYDQTDVDKLLAETEDLARLRKETEDMLKALNKANTFLSEIRSIKV</sequence>
<dbReference type="GO" id="GO:0005874">
    <property type="term" value="C:microtubule"/>
    <property type="evidence" value="ECO:0007669"/>
    <property type="project" value="TreeGrafter"/>
</dbReference>
<dbReference type="GO" id="GO:0005739">
    <property type="term" value="C:mitochondrion"/>
    <property type="evidence" value="ECO:0007669"/>
    <property type="project" value="TreeGrafter"/>
</dbReference>
<dbReference type="PROSITE" id="PS51388">
    <property type="entry name" value="GED"/>
    <property type="match status" value="1"/>
</dbReference>
<name>A0A914PHI8_9BILA</name>
<evidence type="ECO:0000313" key="2">
    <source>
        <dbReference type="Proteomes" id="UP000887578"/>
    </source>
</evidence>
<dbReference type="GO" id="GO:0048312">
    <property type="term" value="P:intracellular distribution of mitochondria"/>
    <property type="evidence" value="ECO:0007669"/>
    <property type="project" value="TreeGrafter"/>
</dbReference>
<dbReference type="Pfam" id="PF02212">
    <property type="entry name" value="GED"/>
    <property type="match status" value="1"/>
</dbReference>